<proteinExistence type="predicted"/>
<dbReference type="InterPro" id="IPR025443">
    <property type="entry name" value="DUF4307"/>
</dbReference>
<accession>A0A6J4Q3D2</accession>
<evidence type="ECO:0000256" key="1">
    <source>
        <dbReference type="SAM" id="MobiDB-lite"/>
    </source>
</evidence>
<evidence type="ECO:0000313" key="2">
    <source>
        <dbReference type="EMBL" id="CAA9426972.1"/>
    </source>
</evidence>
<sequence length="134" mass="14006">MSQLPGRPPERYGDRTPRERARRRRALVAAVAALVAAGVAYAAWYAVSSAGEVSIDPRGYERVEGGVLRVTFTVTRPVGTALVCEVEALSSSAAQVGLASVPVPASDRPTDLVTADVRTSERATTGQPVGCEPA</sequence>
<dbReference type="EMBL" id="CADCUY010000483">
    <property type="protein sequence ID" value="CAA9426972.1"/>
    <property type="molecule type" value="Genomic_DNA"/>
</dbReference>
<name>A0A6J4Q3D2_9ACTN</name>
<protein>
    <recommendedName>
        <fullName evidence="3">DUF4307 domain-containing protein</fullName>
    </recommendedName>
</protein>
<feature type="compositionally biased region" description="Basic and acidic residues" evidence="1">
    <location>
        <begin position="8"/>
        <end position="19"/>
    </location>
</feature>
<dbReference type="Pfam" id="PF14155">
    <property type="entry name" value="DUF4307"/>
    <property type="match status" value="1"/>
</dbReference>
<gene>
    <name evidence="2" type="ORF">AVDCRST_MAG35-2348</name>
</gene>
<organism evidence="2">
    <name type="scientific">uncultured Quadrisphaera sp</name>
    <dbReference type="NCBI Taxonomy" id="904978"/>
    <lineage>
        <taxon>Bacteria</taxon>
        <taxon>Bacillati</taxon>
        <taxon>Actinomycetota</taxon>
        <taxon>Actinomycetes</taxon>
        <taxon>Kineosporiales</taxon>
        <taxon>Kineosporiaceae</taxon>
        <taxon>Quadrisphaera</taxon>
        <taxon>environmental samples</taxon>
    </lineage>
</organism>
<evidence type="ECO:0008006" key="3">
    <source>
        <dbReference type="Google" id="ProtNLM"/>
    </source>
</evidence>
<feature type="region of interest" description="Disordered" evidence="1">
    <location>
        <begin position="1"/>
        <end position="20"/>
    </location>
</feature>
<reference evidence="2" key="1">
    <citation type="submission" date="2020-02" db="EMBL/GenBank/DDBJ databases">
        <authorList>
            <person name="Meier V. D."/>
        </authorList>
    </citation>
    <scope>NUCLEOTIDE SEQUENCE</scope>
    <source>
        <strain evidence="2">AVDCRST_MAG35</strain>
    </source>
</reference>
<dbReference type="AlphaFoldDB" id="A0A6J4Q3D2"/>